<dbReference type="PANTHER" id="PTHR31967">
    <property type="entry name" value="GROUNDHOG (HEDGEHOG-LIKE FAMILY)-RELATED"/>
    <property type="match status" value="1"/>
</dbReference>
<organism evidence="3 4">
    <name type="scientific">Acrobeloides nanus</name>
    <dbReference type="NCBI Taxonomy" id="290746"/>
    <lineage>
        <taxon>Eukaryota</taxon>
        <taxon>Metazoa</taxon>
        <taxon>Ecdysozoa</taxon>
        <taxon>Nematoda</taxon>
        <taxon>Chromadorea</taxon>
        <taxon>Rhabditida</taxon>
        <taxon>Tylenchina</taxon>
        <taxon>Cephalobomorpha</taxon>
        <taxon>Cephaloboidea</taxon>
        <taxon>Cephalobidae</taxon>
        <taxon>Acrobeloides</taxon>
    </lineage>
</organism>
<feature type="compositionally biased region" description="Polar residues" evidence="1">
    <location>
        <begin position="51"/>
        <end position="62"/>
    </location>
</feature>
<evidence type="ECO:0000256" key="1">
    <source>
        <dbReference type="SAM" id="MobiDB-lite"/>
    </source>
</evidence>
<feature type="domain" description="Ground-like" evidence="2">
    <location>
        <begin position="89"/>
        <end position="173"/>
    </location>
</feature>
<evidence type="ECO:0000313" key="3">
    <source>
        <dbReference type="Proteomes" id="UP000887540"/>
    </source>
</evidence>
<dbReference type="Pfam" id="PF04155">
    <property type="entry name" value="Ground-like"/>
    <property type="match status" value="1"/>
</dbReference>
<protein>
    <submittedName>
        <fullName evidence="4">Ground-like domain-containing protein</fullName>
    </submittedName>
</protein>
<name>A0A914C462_9BILA</name>
<dbReference type="AlphaFoldDB" id="A0A914C462"/>
<keyword evidence="3" id="KW-1185">Reference proteome</keyword>
<evidence type="ECO:0000313" key="4">
    <source>
        <dbReference type="WBParaSite" id="ACRNAN_Path_253.g947.t1"/>
    </source>
</evidence>
<accession>A0A914C462</accession>
<proteinExistence type="predicted"/>
<evidence type="ECO:0000259" key="2">
    <source>
        <dbReference type="Pfam" id="PF04155"/>
    </source>
</evidence>
<dbReference type="WBParaSite" id="ACRNAN_Path_253.g947.t1">
    <property type="protein sequence ID" value="ACRNAN_Path_253.g947.t1"/>
    <property type="gene ID" value="ACRNAN_Path_253.g947"/>
</dbReference>
<feature type="compositionally biased region" description="Polar residues" evidence="1">
    <location>
        <begin position="33"/>
        <end position="43"/>
    </location>
</feature>
<reference evidence="4" key="1">
    <citation type="submission" date="2022-11" db="UniProtKB">
        <authorList>
            <consortium name="WormBaseParasite"/>
        </authorList>
    </citation>
    <scope>IDENTIFICATION</scope>
</reference>
<sequence>MFVSPLRNHGFHRRSRDEVYSEQRSRLVAPASDSYQNSVTSEQEPIYAPASQPNIGPSSKVSSRFDEETYAQRKQPKYPLPECYTNDSGFMCCNKELESVMDDAFDELKNRKNSNWHSCNVQQIANGIQKAIEGHFNSTFEVIAGIGDYASKSHFYHNYICKMERDNRFLLAYATPKLGAEFPQNPQNGLGNVFGPPQEPKYKNGPGAPYAHVWTL</sequence>
<dbReference type="InterPro" id="IPR007284">
    <property type="entry name" value="Ground-like_dom"/>
</dbReference>
<feature type="region of interest" description="Disordered" evidence="1">
    <location>
        <begin position="1"/>
        <end position="63"/>
    </location>
</feature>
<dbReference type="PANTHER" id="PTHR31967:SF20">
    <property type="entry name" value="GROUND-LIKE DOMAIN-CONTAINING PROTEIN"/>
    <property type="match status" value="1"/>
</dbReference>
<dbReference type="Proteomes" id="UP000887540">
    <property type="component" value="Unplaced"/>
</dbReference>
<feature type="compositionally biased region" description="Basic and acidic residues" evidence="1">
    <location>
        <begin position="15"/>
        <end position="25"/>
    </location>
</feature>